<evidence type="ECO:0000313" key="6">
    <source>
        <dbReference type="Proteomes" id="UP000245839"/>
    </source>
</evidence>
<keyword evidence="2" id="KW-0998">Cell outer membrane</keyword>
<dbReference type="GO" id="GO:0009279">
    <property type="term" value="C:cell outer membrane"/>
    <property type="evidence" value="ECO:0007669"/>
    <property type="project" value="UniProtKB-SubCell"/>
</dbReference>
<dbReference type="InterPro" id="IPR002446">
    <property type="entry name" value="Lipocalin_bac"/>
</dbReference>
<name>A0A2Y9B4F3_9RHOB</name>
<dbReference type="PANTHER" id="PTHR10612:SF34">
    <property type="entry name" value="APOLIPOPROTEIN D"/>
    <property type="match status" value="1"/>
</dbReference>
<dbReference type="SUPFAM" id="SSF50814">
    <property type="entry name" value="Lipocalins"/>
    <property type="match status" value="1"/>
</dbReference>
<dbReference type="PROSITE" id="PS00213">
    <property type="entry name" value="LIPOCALIN"/>
    <property type="match status" value="1"/>
</dbReference>
<organism evidence="5 7">
    <name type="scientific">Jannaschia seohaensis</name>
    <dbReference type="NCBI Taxonomy" id="475081"/>
    <lineage>
        <taxon>Bacteria</taxon>
        <taxon>Pseudomonadati</taxon>
        <taxon>Pseudomonadota</taxon>
        <taxon>Alphaproteobacteria</taxon>
        <taxon>Rhodobacterales</taxon>
        <taxon>Roseobacteraceae</taxon>
        <taxon>Jannaschia</taxon>
    </lineage>
</organism>
<comment type="subcellular location">
    <subcellularLocation>
        <location evidence="2">Cell outer membrane</location>
    </subcellularLocation>
</comment>
<dbReference type="GO" id="GO:0006950">
    <property type="term" value="P:response to stress"/>
    <property type="evidence" value="ECO:0007669"/>
    <property type="project" value="UniProtKB-ARBA"/>
</dbReference>
<dbReference type="EMBL" id="UETC01000011">
    <property type="protein sequence ID" value="SSA49877.1"/>
    <property type="molecule type" value="Genomic_DNA"/>
</dbReference>
<dbReference type="CDD" id="cd19438">
    <property type="entry name" value="lipocalin_Blc-like"/>
    <property type="match status" value="1"/>
</dbReference>
<dbReference type="InterPro" id="IPR000566">
    <property type="entry name" value="Lipocln_cytosolic_FA-bd_dom"/>
</dbReference>
<evidence type="ECO:0000313" key="7">
    <source>
        <dbReference type="Proteomes" id="UP000251571"/>
    </source>
</evidence>
<evidence type="ECO:0000256" key="1">
    <source>
        <dbReference type="ARBA" id="ARBA00006889"/>
    </source>
</evidence>
<dbReference type="AlphaFoldDB" id="A0A2Y9B4F3"/>
<keyword evidence="2" id="KW-0446">Lipid-binding</keyword>
<reference evidence="5" key="2">
    <citation type="submission" date="2016-10" db="EMBL/GenBank/DDBJ databases">
        <authorList>
            <person name="Cai Z."/>
        </authorList>
    </citation>
    <scope>NUCLEOTIDE SEQUENCE [LARGE SCALE GENOMIC DNA]</scope>
    <source>
        <strain evidence="5">DSM 25227</strain>
    </source>
</reference>
<keyword evidence="2 5" id="KW-0449">Lipoprotein</keyword>
<proteinExistence type="inferred from homology"/>
<keyword evidence="6" id="KW-1185">Reference proteome</keyword>
<dbReference type="PIRSF" id="PIRSF036893">
    <property type="entry name" value="Lipocalin_ApoD"/>
    <property type="match status" value="1"/>
</dbReference>
<dbReference type="Proteomes" id="UP000251571">
    <property type="component" value="Unassembled WGS sequence"/>
</dbReference>
<comment type="similarity">
    <text evidence="1 2">Belongs to the calycin superfamily. Lipocalin family.</text>
</comment>
<accession>A0A2Y9B4F3</accession>
<dbReference type="Proteomes" id="UP000245839">
    <property type="component" value="Unassembled WGS sequence"/>
</dbReference>
<evidence type="ECO:0000259" key="3">
    <source>
        <dbReference type="Pfam" id="PF08212"/>
    </source>
</evidence>
<protein>
    <recommendedName>
        <fullName evidence="2">Outer membrane lipoprotein Blc</fullName>
    </recommendedName>
</protein>
<dbReference type="RefSeq" id="WP_109565635.1">
    <property type="nucleotide sequence ID" value="NZ_QGDJ01000011.1"/>
</dbReference>
<dbReference type="Gene3D" id="2.40.128.20">
    <property type="match status" value="1"/>
</dbReference>
<sequence length="178" mass="19493">MRALLLPLALAACIPTEIVAPLLPSYRDPSVPIASKADFDPARFAGRWYEIARFPVRFQEDCAGAIAEYGPPEDGALSVRNLCLDAQGRATQAIEGSARPVGPGRLRVTLEGVPFTAPYWVLWTDYGYRTAVVATPDGSAGWILNREASLPSDRRDAALQVMEFNGFDTRELLWSPKN</sequence>
<keyword evidence="2" id="KW-0472">Membrane</keyword>
<dbReference type="OrthoDB" id="594739at2"/>
<dbReference type="Pfam" id="PF08212">
    <property type="entry name" value="Lipocalin_2"/>
    <property type="match status" value="1"/>
</dbReference>
<evidence type="ECO:0000313" key="4">
    <source>
        <dbReference type="EMBL" id="PWJ15028.1"/>
    </source>
</evidence>
<dbReference type="InterPro" id="IPR022271">
    <property type="entry name" value="Lipocalin_ApoD"/>
</dbReference>
<reference evidence="4 6" key="3">
    <citation type="submission" date="2018-03" db="EMBL/GenBank/DDBJ databases">
        <title>Genomic Encyclopedia of Archaeal and Bacterial Type Strains, Phase II (KMG-II): from individual species to whole genera.</title>
        <authorList>
            <person name="Goeker M."/>
        </authorList>
    </citation>
    <scope>NUCLEOTIDE SEQUENCE [LARGE SCALE GENOMIC DNA]</scope>
    <source>
        <strain evidence="4 6">DSM 25227</strain>
    </source>
</reference>
<dbReference type="InterPro" id="IPR047202">
    <property type="entry name" value="Lipocalin_Blc-like_dom"/>
</dbReference>
<dbReference type="InterPro" id="IPR012674">
    <property type="entry name" value="Calycin"/>
</dbReference>
<evidence type="ECO:0000256" key="2">
    <source>
        <dbReference type="PIRNR" id="PIRNR036893"/>
    </source>
</evidence>
<feature type="domain" description="Lipocalin/cytosolic fatty-acid binding" evidence="3">
    <location>
        <begin position="40"/>
        <end position="176"/>
    </location>
</feature>
<dbReference type="InterPro" id="IPR022272">
    <property type="entry name" value="Lipocalin_CS"/>
</dbReference>
<reference evidence="7" key="1">
    <citation type="submission" date="2016-10" db="EMBL/GenBank/DDBJ databases">
        <authorList>
            <person name="Varghese N."/>
            <person name="Submissions S."/>
        </authorList>
    </citation>
    <scope>NUCLEOTIDE SEQUENCE [LARGE SCALE GENOMIC DNA]</scope>
    <source>
        <strain evidence="7">DSM 25227</strain>
    </source>
</reference>
<gene>
    <name evidence="4" type="ORF">BCF38_11145</name>
    <name evidence="5" type="ORF">SAMN05421539_11145</name>
</gene>
<comment type="function">
    <text evidence="2">Involved in the storage or transport of lipids necessary for membrane maintenance under stressful conditions. Displays a binding preference for lysophospholipids.</text>
</comment>
<dbReference type="EMBL" id="QGDJ01000011">
    <property type="protein sequence ID" value="PWJ15028.1"/>
    <property type="molecule type" value="Genomic_DNA"/>
</dbReference>
<dbReference type="GO" id="GO:0008289">
    <property type="term" value="F:lipid binding"/>
    <property type="evidence" value="ECO:0007669"/>
    <property type="project" value="UniProtKB-UniRule"/>
</dbReference>
<comment type="subunit">
    <text evidence="2">Homodimer.</text>
</comment>
<dbReference type="PANTHER" id="PTHR10612">
    <property type="entry name" value="APOLIPOPROTEIN D"/>
    <property type="match status" value="1"/>
</dbReference>
<evidence type="ECO:0000313" key="5">
    <source>
        <dbReference type="EMBL" id="SSA49877.1"/>
    </source>
</evidence>
<dbReference type="PRINTS" id="PR01171">
    <property type="entry name" value="BCTLIPOCALIN"/>
</dbReference>